<name>A0A2J6SSA9_9HELO</name>
<accession>A0A2J6SSA9</accession>
<reference evidence="1 2" key="1">
    <citation type="submission" date="2016-04" db="EMBL/GenBank/DDBJ databases">
        <title>A degradative enzymes factory behind the ericoid mycorrhizal symbiosis.</title>
        <authorList>
            <consortium name="DOE Joint Genome Institute"/>
            <person name="Martino E."/>
            <person name="Morin E."/>
            <person name="Grelet G."/>
            <person name="Kuo A."/>
            <person name="Kohler A."/>
            <person name="Daghino S."/>
            <person name="Barry K."/>
            <person name="Choi C."/>
            <person name="Cichocki N."/>
            <person name="Clum A."/>
            <person name="Copeland A."/>
            <person name="Hainaut M."/>
            <person name="Haridas S."/>
            <person name="Labutti K."/>
            <person name="Lindquist E."/>
            <person name="Lipzen A."/>
            <person name="Khouja H.-R."/>
            <person name="Murat C."/>
            <person name="Ohm R."/>
            <person name="Olson A."/>
            <person name="Spatafora J."/>
            <person name="Veneault-Fourrey C."/>
            <person name="Henrissat B."/>
            <person name="Grigoriev I."/>
            <person name="Martin F."/>
            <person name="Perotto S."/>
        </authorList>
    </citation>
    <scope>NUCLEOTIDE SEQUENCE [LARGE SCALE GENOMIC DNA]</scope>
    <source>
        <strain evidence="1 2">E</strain>
    </source>
</reference>
<dbReference type="PANTHER" id="PTHR38167">
    <property type="entry name" value="C2H2-TYPE DOMAIN-CONTAINING PROTEIN"/>
    <property type="match status" value="1"/>
</dbReference>
<evidence type="ECO:0000313" key="2">
    <source>
        <dbReference type="Proteomes" id="UP000235371"/>
    </source>
</evidence>
<proteinExistence type="predicted"/>
<keyword evidence="2" id="KW-1185">Reference proteome</keyword>
<protein>
    <recommendedName>
        <fullName evidence="3">C2H2-type domain-containing protein</fullName>
    </recommendedName>
</protein>
<dbReference type="PANTHER" id="PTHR38167:SF1">
    <property type="entry name" value="C2H2-TYPE DOMAIN-CONTAINING PROTEIN"/>
    <property type="match status" value="1"/>
</dbReference>
<gene>
    <name evidence="1" type="ORF">K444DRAFT_541194</name>
</gene>
<dbReference type="OrthoDB" id="5422613at2759"/>
<evidence type="ECO:0000313" key="1">
    <source>
        <dbReference type="EMBL" id="PMD53630.1"/>
    </source>
</evidence>
<dbReference type="GeneID" id="36583856"/>
<evidence type="ECO:0008006" key="3">
    <source>
        <dbReference type="Google" id="ProtNLM"/>
    </source>
</evidence>
<dbReference type="RefSeq" id="XP_024730534.1">
    <property type="nucleotide sequence ID" value="XM_024875777.1"/>
</dbReference>
<organism evidence="1 2">
    <name type="scientific">Hyaloscypha bicolor E</name>
    <dbReference type="NCBI Taxonomy" id="1095630"/>
    <lineage>
        <taxon>Eukaryota</taxon>
        <taxon>Fungi</taxon>
        <taxon>Dikarya</taxon>
        <taxon>Ascomycota</taxon>
        <taxon>Pezizomycotina</taxon>
        <taxon>Leotiomycetes</taxon>
        <taxon>Helotiales</taxon>
        <taxon>Hyaloscyphaceae</taxon>
        <taxon>Hyaloscypha</taxon>
        <taxon>Hyaloscypha bicolor</taxon>
    </lineage>
</organism>
<dbReference type="Proteomes" id="UP000235371">
    <property type="component" value="Unassembled WGS sequence"/>
</dbReference>
<dbReference type="AlphaFoldDB" id="A0A2J6SSA9"/>
<sequence length="175" mass="20306">MCEGEKEAYHDDDFWADHDEDCHGDIDNFIDDSDYAEGFKWSCCDELGDNEGCKSTKHKAAVNEVRYPVPVPVSVPESAGRKRKAEKEMERPTYARCRNCERRFDVHDNETKSCLHHPRGVDIDNEGEHWCDWDEDCHGDIWSLRDDPDHADGFMWSCCEGPLDDPGCQKRRHEL</sequence>
<dbReference type="EMBL" id="KZ613871">
    <property type="protein sequence ID" value="PMD53630.1"/>
    <property type="molecule type" value="Genomic_DNA"/>
</dbReference>
<dbReference type="InParanoid" id="A0A2J6SSA9"/>